<dbReference type="RefSeq" id="WP_222991058.1">
    <property type="nucleotide sequence ID" value="NZ_JAINVV010000008.1"/>
</dbReference>
<evidence type="ECO:0000256" key="5">
    <source>
        <dbReference type="ARBA" id="ARBA00022692"/>
    </source>
</evidence>
<feature type="short sequence motif" description="TonB C-terminal box" evidence="13">
    <location>
        <begin position="701"/>
        <end position="718"/>
    </location>
</feature>
<dbReference type="PANTHER" id="PTHR32552:SF81">
    <property type="entry name" value="TONB-DEPENDENT OUTER MEMBRANE RECEPTOR"/>
    <property type="match status" value="1"/>
</dbReference>
<dbReference type="Pfam" id="PF07715">
    <property type="entry name" value="Plug"/>
    <property type="match status" value="1"/>
</dbReference>
<dbReference type="SUPFAM" id="SSF56935">
    <property type="entry name" value="Porins"/>
    <property type="match status" value="1"/>
</dbReference>
<keyword evidence="20" id="KW-1185">Reference proteome</keyword>
<keyword evidence="10 12" id="KW-0472">Membrane</keyword>
<comment type="caution">
    <text evidence="19">The sequence shown here is derived from an EMBL/GenBank/DDBJ whole genome shotgun (WGS) entry which is preliminary data.</text>
</comment>
<dbReference type="Pfam" id="PF00593">
    <property type="entry name" value="TonB_dep_Rec_b-barrel"/>
    <property type="match status" value="1"/>
</dbReference>
<organism evidence="19 20">
    <name type="scientific">Sphingomonas colocasiae</name>
    <dbReference type="NCBI Taxonomy" id="1848973"/>
    <lineage>
        <taxon>Bacteria</taxon>
        <taxon>Pseudomonadati</taxon>
        <taxon>Pseudomonadota</taxon>
        <taxon>Alphaproteobacteria</taxon>
        <taxon>Sphingomonadales</taxon>
        <taxon>Sphingomonadaceae</taxon>
        <taxon>Sphingomonas</taxon>
    </lineage>
</organism>
<feature type="signal peptide" evidence="16">
    <location>
        <begin position="1"/>
        <end position="20"/>
    </location>
</feature>
<evidence type="ECO:0000256" key="10">
    <source>
        <dbReference type="ARBA" id="ARBA00023136"/>
    </source>
</evidence>
<evidence type="ECO:0000256" key="16">
    <source>
        <dbReference type="SAM" id="SignalP"/>
    </source>
</evidence>
<keyword evidence="7" id="KW-0408">Iron</keyword>
<dbReference type="PROSITE" id="PS52016">
    <property type="entry name" value="TONB_DEPENDENT_REC_3"/>
    <property type="match status" value="1"/>
</dbReference>
<keyword evidence="6 16" id="KW-0732">Signal</keyword>
<reference evidence="19 20" key="1">
    <citation type="submission" date="2021-08" db="EMBL/GenBank/DDBJ databases">
        <authorList>
            <person name="Tuo L."/>
        </authorList>
    </citation>
    <scope>NUCLEOTIDE SEQUENCE [LARGE SCALE GENOMIC DNA]</scope>
    <source>
        <strain evidence="19 20">JCM 31229</strain>
    </source>
</reference>
<sequence length="718" mass="77395">MVSIRAIAIAMICAPVAAHAQDAAGDTGALDDIVVTAQKREQALVDVPISISVVDAATLAATRSYELRDLSRYVPNFSVERQGAIDTIFIRGVGGGGRNIGFSTRAGVYVDGVYAGQFASINQDTLDISRIEVLRGPQGQLFGRNTVSGAVSIVTERPGSVFEGRVDGGIGNKDLFEIRGMMNAPLGEGVALRVSASHRERDGFTLNVPTGTDLDNIDRTSARAQLSADLSDGVRLDLAADYSRDRSNKQAGEAITDTFGTGPSEEPGAFRTPYNRDPRQRIELAGGSATLNWDLSDSATLTAISGYRWTRYDRTNDLDYASFDFFFIDFDQSFRQFSQEVRVAFGKGGPLSGVAGLYYFDESAKSLSVVSGGSMIGFLGLGLQPGPGGIVSARVKTKSYAAFGSADWELSDRLTLNLGARFSHEKLKITDYAISAPAVLGLASLPDYDDARSVDSFDPTIGLSFKLSERSNAYVKYARGFKSGGWNVDFISLPLTLDGVPFKTERVDSGEVGFKTENADRTLRFNAAAFYAVYDDYQINQFVDIGFGQTSLQLRNAAKVTSWGAEASVQAAPVRNLLLTADLGYTHAEFDRFPDGGGPGVDLDGKRLPYAPRLTASAGASYSVPVGFGSLDLSAQLSHKSGAFSGPENIAAQKLDARTTVDARVELVGDGKHWSLALWGRNLFDERWIDNRVFDFFQTQLVEYGEPRTYGISGRIGF</sequence>
<comment type="similarity">
    <text evidence="12 14">Belongs to the TonB-dependent receptor family.</text>
</comment>
<evidence type="ECO:0000256" key="9">
    <source>
        <dbReference type="ARBA" id="ARBA00023077"/>
    </source>
</evidence>
<evidence type="ECO:0000256" key="3">
    <source>
        <dbReference type="ARBA" id="ARBA00022452"/>
    </source>
</evidence>
<keyword evidence="2 12" id="KW-0813">Transport</keyword>
<evidence type="ECO:0000256" key="12">
    <source>
        <dbReference type="PROSITE-ProRule" id="PRU01360"/>
    </source>
</evidence>
<feature type="region of interest" description="Disordered" evidence="15">
    <location>
        <begin position="247"/>
        <end position="277"/>
    </location>
</feature>
<protein>
    <submittedName>
        <fullName evidence="19">TonB-dependent receptor</fullName>
    </submittedName>
</protein>
<gene>
    <name evidence="19" type="ORF">K7G82_16740</name>
</gene>
<dbReference type="InterPro" id="IPR000531">
    <property type="entry name" value="Beta-barrel_TonB"/>
</dbReference>
<dbReference type="Proteomes" id="UP000706039">
    <property type="component" value="Unassembled WGS sequence"/>
</dbReference>
<feature type="domain" description="TonB-dependent receptor-like beta-barrel" evidence="17">
    <location>
        <begin position="228"/>
        <end position="683"/>
    </location>
</feature>
<dbReference type="InterPro" id="IPR012910">
    <property type="entry name" value="Plug_dom"/>
</dbReference>
<evidence type="ECO:0000256" key="6">
    <source>
        <dbReference type="ARBA" id="ARBA00022729"/>
    </source>
</evidence>
<comment type="subcellular location">
    <subcellularLocation>
        <location evidence="1 12">Cell outer membrane</location>
        <topology evidence="1 12">Multi-pass membrane protein</topology>
    </subcellularLocation>
</comment>
<dbReference type="Gene3D" id="2.40.170.20">
    <property type="entry name" value="TonB-dependent receptor, beta-barrel domain"/>
    <property type="match status" value="1"/>
</dbReference>
<accession>A0ABS7PSK3</accession>
<name>A0ABS7PSK3_9SPHN</name>
<dbReference type="InterPro" id="IPR036942">
    <property type="entry name" value="Beta-barrel_TonB_sf"/>
</dbReference>
<keyword evidence="9 14" id="KW-0798">TonB box</keyword>
<evidence type="ECO:0000256" key="1">
    <source>
        <dbReference type="ARBA" id="ARBA00004571"/>
    </source>
</evidence>
<keyword evidence="19" id="KW-0675">Receptor</keyword>
<proteinExistence type="inferred from homology"/>
<evidence type="ECO:0000256" key="14">
    <source>
        <dbReference type="RuleBase" id="RU003357"/>
    </source>
</evidence>
<keyword evidence="8" id="KW-0406">Ion transport</keyword>
<evidence type="ECO:0000256" key="11">
    <source>
        <dbReference type="ARBA" id="ARBA00023237"/>
    </source>
</evidence>
<evidence type="ECO:0000256" key="7">
    <source>
        <dbReference type="ARBA" id="ARBA00023004"/>
    </source>
</evidence>
<dbReference type="InterPro" id="IPR010917">
    <property type="entry name" value="TonB_rcpt_CS"/>
</dbReference>
<keyword evidence="4" id="KW-0410">Iron transport</keyword>
<feature type="chain" id="PRO_5046977485" evidence="16">
    <location>
        <begin position="21"/>
        <end position="718"/>
    </location>
</feature>
<evidence type="ECO:0000259" key="17">
    <source>
        <dbReference type="Pfam" id="PF00593"/>
    </source>
</evidence>
<keyword evidence="5 12" id="KW-0812">Transmembrane</keyword>
<dbReference type="PANTHER" id="PTHR32552">
    <property type="entry name" value="FERRICHROME IRON RECEPTOR-RELATED"/>
    <property type="match status" value="1"/>
</dbReference>
<evidence type="ECO:0000256" key="13">
    <source>
        <dbReference type="PROSITE-ProRule" id="PRU10144"/>
    </source>
</evidence>
<dbReference type="CDD" id="cd01347">
    <property type="entry name" value="ligand_gated_channel"/>
    <property type="match status" value="1"/>
</dbReference>
<evidence type="ECO:0000256" key="4">
    <source>
        <dbReference type="ARBA" id="ARBA00022496"/>
    </source>
</evidence>
<evidence type="ECO:0000256" key="2">
    <source>
        <dbReference type="ARBA" id="ARBA00022448"/>
    </source>
</evidence>
<dbReference type="InterPro" id="IPR039426">
    <property type="entry name" value="TonB-dep_rcpt-like"/>
</dbReference>
<keyword evidence="3 12" id="KW-1134">Transmembrane beta strand</keyword>
<evidence type="ECO:0000256" key="8">
    <source>
        <dbReference type="ARBA" id="ARBA00023065"/>
    </source>
</evidence>
<feature type="domain" description="TonB-dependent receptor plug" evidence="18">
    <location>
        <begin position="45"/>
        <end position="150"/>
    </location>
</feature>
<evidence type="ECO:0000313" key="19">
    <source>
        <dbReference type="EMBL" id="MBY8823954.1"/>
    </source>
</evidence>
<evidence type="ECO:0000256" key="15">
    <source>
        <dbReference type="SAM" id="MobiDB-lite"/>
    </source>
</evidence>
<keyword evidence="11 12" id="KW-0998">Cell outer membrane</keyword>
<evidence type="ECO:0000259" key="18">
    <source>
        <dbReference type="Pfam" id="PF07715"/>
    </source>
</evidence>
<dbReference type="PROSITE" id="PS01156">
    <property type="entry name" value="TONB_DEPENDENT_REC_2"/>
    <property type="match status" value="1"/>
</dbReference>
<dbReference type="EMBL" id="JAINVV010000008">
    <property type="protein sequence ID" value="MBY8823954.1"/>
    <property type="molecule type" value="Genomic_DNA"/>
</dbReference>
<evidence type="ECO:0000313" key="20">
    <source>
        <dbReference type="Proteomes" id="UP000706039"/>
    </source>
</evidence>